<accession>A0A3Q8X6E1</accession>
<protein>
    <submittedName>
        <fullName evidence="2">Uncharacterized protein</fullName>
    </submittedName>
</protein>
<keyword evidence="1" id="KW-0472">Membrane</keyword>
<dbReference type="OrthoDB" id="9885045at2"/>
<reference evidence="3" key="1">
    <citation type="submission" date="2018-12" db="EMBL/GenBank/DDBJ databases">
        <title>Genome sequence of Peanibacillus sp.</title>
        <authorList>
            <person name="Subramani G."/>
            <person name="Srinivasan S."/>
            <person name="Kim M.K."/>
        </authorList>
    </citation>
    <scope>NUCLEOTIDE SEQUENCE [LARGE SCALE GENOMIC DNA]</scope>
    <source>
        <strain evidence="3">18JY67-1</strain>
    </source>
</reference>
<dbReference type="RefSeq" id="WP_126016936.1">
    <property type="nucleotide sequence ID" value="NZ_CP034437.1"/>
</dbReference>
<name>A0A3Q8X6E1_9BACL</name>
<dbReference type="Proteomes" id="UP000272528">
    <property type="component" value="Chromosome"/>
</dbReference>
<keyword evidence="1" id="KW-0812">Transmembrane</keyword>
<feature type="transmembrane region" description="Helical" evidence="1">
    <location>
        <begin position="32"/>
        <end position="54"/>
    </location>
</feature>
<organism evidence="2 3">
    <name type="scientific">Paenibacillus albus</name>
    <dbReference type="NCBI Taxonomy" id="2495582"/>
    <lineage>
        <taxon>Bacteria</taxon>
        <taxon>Bacillati</taxon>
        <taxon>Bacillota</taxon>
        <taxon>Bacilli</taxon>
        <taxon>Bacillales</taxon>
        <taxon>Paenibacillaceae</taxon>
        <taxon>Paenibacillus</taxon>
    </lineage>
</organism>
<keyword evidence="1" id="KW-1133">Transmembrane helix</keyword>
<feature type="transmembrane region" description="Helical" evidence="1">
    <location>
        <begin position="7"/>
        <end position="26"/>
    </location>
</feature>
<evidence type="ECO:0000313" key="3">
    <source>
        <dbReference type="Proteomes" id="UP000272528"/>
    </source>
</evidence>
<evidence type="ECO:0000256" key="1">
    <source>
        <dbReference type="SAM" id="Phobius"/>
    </source>
</evidence>
<evidence type="ECO:0000313" key="2">
    <source>
        <dbReference type="EMBL" id="AZN41229.1"/>
    </source>
</evidence>
<proteinExistence type="predicted"/>
<keyword evidence="3" id="KW-1185">Reference proteome</keyword>
<dbReference type="AlphaFoldDB" id="A0A3Q8X6E1"/>
<dbReference type="KEGG" id="palb:EJC50_17300"/>
<gene>
    <name evidence="2" type="ORF">EJC50_17300</name>
</gene>
<sequence length="72" mass="7943">MKLIGWRLIRTIGLFALGIGIYRWTLALNGHVVIQIIMAEAGSAILFCSIWMILNSFNSASNMVAISEESES</sequence>
<dbReference type="EMBL" id="CP034437">
    <property type="protein sequence ID" value="AZN41229.1"/>
    <property type="molecule type" value="Genomic_DNA"/>
</dbReference>